<dbReference type="RefSeq" id="WP_090508082.1">
    <property type="nucleotide sequence ID" value="NZ_FNWL01000004.1"/>
</dbReference>
<evidence type="ECO:0000313" key="2">
    <source>
        <dbReference type="EMBL" id="SEH17686.1"/>
    </source>
</evidence>
<dbReference type="EMBL" id="FNWL01000004">
    <property type="protein sequence ID" value="SEH17686.1"/>
    <property type="molecule type" value="Genomic_DNA"/>
</dbReference>
<evidence type="ECO:0000256" key="1">
    <source>
        <dbReference type="SAM" id="MobiDB-lite"/>
    </source>
</evidence>
<accession>A0A1H6G3L4</accession>
<protein>
    <submittedName>
        <fullName evidence="2">Uncharacterized protein</fullName>
    </submittedName>
</protein>
<dbReference type="OrthoDB" id="185962at2157"/>
<reference evidence="3" key="1">
    <citation type="submission" date="2016-10" db="EMBL/GenBank/DDBJ databases">
        <authorList>
            <person name="Varghese N."/>
            <person name="Submissions S."/>
        </authorList>
    </citation>
    <scope>NUCLEOTIDE SEQUENCE [LARGE SCALE GENOMIC DNA]</scope>
    <source>
        <strain evidence="3">CGMCC 1.8981</strain>
    </source>
</reference>
<sequence>MAHRSDPPRRPTNSSTDSTNTDGENRCREAERKTSAAGILVVGSSGSIDGGRASNDGPEDGEVASTSDDETEEANEPEPDLLDRPLLVSMDDYQPGSSFRVVDRLPAPLTVQLLRPPDGETIAVLERPDEYAGYVARDENTDSVYATTFLFTRDSLETDAEYALEPDAQVFSTQLRLLESRARRVDSD</sequence>
<proteinExistence type="predicted"/>
<keyword evidence="3" id="KW-1185">Reference proteome</keyword>
<feature type="compositionally biased region" description="Basic and acidic residues" evidence="1">
    <location>
        <begin position="23"/>
        <end position="34"/>
    </location>
</feature>
<feature type="compositionally biased region" description="Acidic residues" evidence="1">
    <location>
        <begin position="57"/>
        <end position="80"/>
    </location>
</feature>
<gene>
    <name evidence="2" type="ORF">SAMN04487967_3338</name>
</gene>
<evidence type="ECO:0000313" key="3">
    <source>
        <dbReference type="Proteomes" id="UP000199112"/>
    </source>
</evidence>
<name>A0A1H6G3L4_9EURY</name>
<dbReference type="AlphaFoldDB" id="A0A1H6G3L4"/>
<feature type="compositionally biased region" description="Low complexity" evidence="1">
    <location>
        <begin position="11"/>
        <end position="22"/>
    </location>
</feature>
<feature type="region of interest" description="Disordered" evidence="1">
    <location>
        <begin position="1"/>
        <end position="87"/>
    </location>
</feature>
<organism evidence="2 3">
    <name type="scientific">Natronorubrum sediminis</name>
    <dbReference type="NCBI Taxonomy" id="640943"/>
    <lineage>
        <taxon>Archaea</taxon>
        <taxon>Methanobacteriati</taxon>
        <taxon>Methanobacteriota</taxon>
        <taxon>Stenosarchaea group</taxon>
        <taxon>Halobacteria</taxon>
        <taxon>Halobacteriales</taxon>
        <taxon>Natrialbaceae</taxon>
        <taxon>Natronorubrum</taxon>
    </lineage>
</organism>
<dbReference type="Proteomes" id="UP000199112">
    <property type="component" value="Unassembled WGS sequence"/>
</dbReference>